<dbReference type="Gene3D" id="3.40.50.1820">
    <property type="entry name" value="alpha/beta hydrolase"/>
    <property type="match status" value="1"/>
</dbReference>
<proteinExistence type="predicted"/>
<dbReference type="NCBIfam" id="NF047337">
    <property type="entry name" value="hydrolase_RcgR"/>
    <property type="match status" value="1"/>
</dbReference>
<dbReference type="AlphaFoldDB" id="A0A1G7WM49"/>
<dbReference type="EMBL" id="FNBP01000011">
    <property type="protein sequence ID" value="SDG72992.1"/>
    <property type="molecule type" value="Genomic_DNA"/>
</dbReference>
<evidence type="ECO:0000313" key="2">
    <source>
        <dbReference type="Proteomes" id="UP000199399"/>
    </source>
</evidence>
<protein>
    <recommendedName>
        <fullName evidence="3">Dienelactone hydrolase-related enzyme</fullName>
    </recommendedName>
</protein>
<organism evidence="1 2">
    <name type="scientific">Sulfitobacter delicatus</name>
    <dbReference type="NCBI Taxonomy" id="218672"/>
    <lineage>
        <taxon>Bacteria</taxon>
        <taxon>Pseudomonadati</taxon>
        <taxon>Pseudomonadota</taxon>
        <taxon>Alphaproteobacteria</taxon>
        <taxon>Rhodobacterales</taxon>
        <taxon>Roseobacteraceae</taxon>
        <taxon>Sulfitobacter</taxon>
    </lineage>
</organism>
<dbReference type="STRING" id="218672.SAMN04489759_11126"/>
<dbReference type="OrthoDB" id="105300at2"/>
<keyword evidence="2" id="KW-1185">Reference proteome</keyword>
<dbReference type="InterPro" id="IPR058111">
    <property type="entry name" value="RcgR-like"/>
</dbReference>
<dbReference type="InterPro" id="IPR029058">
    <property type="entry name" value="AB_hydrolase_fold"/>
</dbReference>
<accession>A0A1G7WM49</accession>
<sequence>MYHSWLDRWDERRAERGDEVKKPTDFALETELAFPGSGRPAGIEAFCKLAEQAVEDPTYFDDPGNNDLVVEREGEWVKFPSGISTDVAENNLVWAKVTESRLFDKALVVFHHWNASARYQQIANFFSRRGITVVEMALPYHFERSRSGAEYADYMLSPNLGRTVQSFRQAVRDGRMLIRWLKGQGYKEISVLGMSLGSWVAGLIAAHDKTVSKAALFLTAGSLADMVWTGRATRTICESLQPAIELGDLRRAWGPLNLVNHAHHLARDNLELKVVLAKRDKVVLPELSERLIQGLKDAGAEPSILKLNCGHYSLSMPPYIVSAGQSVARLLKPGP</sequence>
<dbReference type="RefSeq" id="WP_067261105.1">
    <property type="nucleotide sequence ID" value="NZ_FNBP01000011.1"/>
</dbReference>
<dbReference type="SUPFAM" id="SSF53474">
    <property type="entry name" value="alpha/beta-Hydrolases"/>
    <property type="match status" value="1"/>
</dbReference>
<reference evidence="2" key="1">
    <citation type="submission" date="2016-10" db="EMBL/GenBank/DDBJ databases">
        <authorList>
            <person name="Varghese N."/>
            <person name="Submissions S."/>
        </authorList>
    </citation>
    <scope>NUCLEOTIDE SEQUENCE [LARGE SCALE GENOMIC DNA]</scope>
    <source>
        <strain evidence="2">DSM 16477</strain>
    </source>
</reference>
<evidence type="ECO:0008006" key="3">
    <source>
        <dbReference type="Google" id="ProtNLM"/>
    </source>
</evidence>
<dbReference type="Proteomes" id="UP000199399">
    <property type="component" value="Unassembled WGS sequence"/>
</dbReference>
<evidence type="ECO:0000313" key="1">
    <source>
        <dbReference type="EMBL" id="SDG72992.1"/>
    </source>
</evidence>
<name>A0A1G7WM49_9RHOB</name>
<gene>
    <name evidence="1" type="ORF">SAMN04489759_11126</name>
</gene>